<sequence>MNAALDVEKLIPVRQALNSAAPISQIESELDDEQVTPFLNDLLDVIRDDPRHPLYSLVSVVGDLLKAYEIDHEPI</sequence>
<dbReference type="EMBL" id="CP020370">
    <property type="protein sequence ID" value="AUB80446.1"/>
    <property type="molecule type" value="Genomic_DNA"/>
</dbReference>
<dbReference type="OrthoDB" id="5771335at2"/>
<dbReference type="RefSeq" id="WP_100918247.1">
    <property type="nucleotide sequence ID" value="NZ_CP020370.1"/>
</dbReference>
<proteinExistence type="predicted"/>
<dbReference type="KEGG" id="tsy:THSYN_05455"/>
<organism evidence="1 2">
    <name type="scientific">Candidatus Thiodictyon syntrophicum</name>
    <dbReference type="NCBI Taxonomy" id="1166950"/>
    <lineage>
        <taxon>Bacteria</taxon>
        <taxon>Pseudomonadati</taxon>
        <taxon>Pseudomonadota</taxon>
        <taxon>Gammaproteobacteria</taxon>
        <taxon>Chromatiales</taxon>
        <taxon>Chromatiaceae</taxon>
        <taxon>Thiodictyon</taxon>
    </lineage>
</organism>
<accession>A0A2K8U4C9</accession>
<evidence type="ECO:0000313" key="1">
    <source>
        <dbReference type="EMBL" id="AUB80446.1"/>
    </source>
</evidence>
<name>A0A2K8U4C9_9GAMM</name>
<protein>
    <submittedName>
        <fullName evidence="1">Transcriptional regulator, XRE family protein</fullName>
    </submittedName>
</protein>
<gene>
    <name evidence="1" type="ORF">THSYN_05455</name>
</gene>
<evidence type="ECO:0000313" key="2">
    <source>
        <dbReference type="Proteomes" id="UP000232638"/>
    </source>
</evidence>
<reference evidence="1 2" key="1">
    <citation type="submission" date="2017-03" db="EMBL/GenBank/DDBJ databases">
        <title>Complete genome sequence of Candidatus 'Thiodictyon syntrophicum' sp. nov. strain Cad16T, a photolithoautotroph purple sulfur bacterium isolated from an alpine meromictic lake.</title>
        <authorList>
            <person name="Luedin S.M."/>
            <person name="Pothier J.F."/>
            <person name="Danza F."/>
            <person name="Storelli N."/>
            <person name="Wittwer M."/>
            <person name="Tonolla M."/>
        </authorList>
    </citation>
    <scope>NUCLEOTIDE SEQUENCE [LARGE SCALE GENOMIC DNA]</scope>
    <source>
        <strain evidence="1 2">Cad16T</strain>
    </source>
</reference>
<dbReference type="AlphaFoldDB" id="A0A2K8U4C9"/>
<dbReference type="Proteomes" id="UP000232638">
    <property type="component" value="Chromosome"/>
</dbReference>
<keyword evidence="2" id="KW-1185">Reference proteome</keyword>